<dbReference type="RefSeq" id="WP_147932753.1">
    <property type="nucleotide sequence ID" value="NZ_VOXD01000051.1"/>
</dbReference>
<keyword evidence="2 4" id="KW-0472">Membrane</keyword>
<dbReference type="PANTHER" id="PTHR40980">
    <property type="entry name" value="PLUG DOMAIN-CONTAINING PROTEIN"/>
    <property type="match status" value="1"/>
</dbReference>
<evidence type="ECO:0000256" key="4">
    <source>
        <dbReference type="RuleBase" id="RU003357"/>
    </source>
</evidence>
<dbReference type="Pfam" id="PF13715">
    <property type="entry name" value="CarbopepD_reg_2"/>
    <property type="match status" value="1"/>
</dbReference>
<dbReference type="Gene3D" id="2.60.40.1120">
    <property type="entry name" value="Carboxypeptidase-like, regulatory domain"/>
    <property type="match status" value="1"/>
</dbReference>
<feature type="domain" description="TonB-dependent receptor plug" evidence="7">
    <location>
        <begin position="133"/>
        <end position="238"/>
    </location>
</feature>
<dbReference type="Pfam" id="PF07715">
    <property type="entry name" value="Plug"/>
    <property type="match status" value="1"/>
</dbReference>
<comment type="caution">
    <text evidence="8">The sequence shown here is derived from an EMBL/GenBank/DDBJ whole genome shotgun (WGS) entry which is preliminary data.</text>
</comment>
<proteinExistence type="inferred from homology"/>
<dbReference type="InterPro" id="IPR037066">
    <property type="entry name" value="Plug_dom_sf"/>
</dbReference>
<evidence type="ECO:0000256" key="3">
    <source>
        <dbReference type="ARBA" id="ARBA00023237"/>
    </source>
</evidence>
<dbReference type="InterPro" id="IPR008969">
    <property type="entry name" value="CarboxyPept-like_regulatory"/>
</dbReference>
<dbReference type="SUPFAM" id="SSF56935">
    <property type="entry name" value="Porins"/>
    <property type="match status" value="1"/>
</dbReference>
<dbReference type="InterPro" id="IPR000531">
    <property type="entry name" value="Beta-barrel_TonB"/>
</dbReference>
<dbReference type="Proteomes" id="UP000321907">
    <property type="component" value="Unassembled WGS sequence"/>
</dbReference>
<dbReference type="SUPFAM" id="SSF49464">
    <property type="entry name" value="Carboxypeptidase regulatory domain-like"/>
    <property type="match status" value="1"/>
</dbReference>
<evidence type="ECO:0000256" key="5">
    <source>
        <dbReference type="SAM" id="SignalP"/>
    </source>
</evidence>
<feature type="signal peptide" evidence="5">
    <location>
        <begin position="1"/>
        <end position="26"/>
    </location>
</feature>
<dbReference type="InterPro" id="IPR036942">
    <property type="entry name" value="Beta-barrel_TonB_sf"/>
</dbReference>
<keyword evidence="5" id="KW-0732">Signal</keyword>
<keyword evidence="4" id="KW-0798">TonB box</keyword>
<dbReference type="Pfam" id="PF00593">
    <property type="entry name" value="TonB_dep_Rec_b-barrel"/>
    <property type="match status" value="1"/>
</dbReference>
<feature type="chain" id="PRO_5023149073" evidence="5">
    <location>
        <begin position="27"/>
        <end position="875"/>
    </location>
</feature>
<dbReference type="Gene3D" id="2.170.130.10">
    <property type="entry name" value="TonB-dependent receptor, plug domain"/>
    <property type="match status" value="1"/>
</dbReference>
<sequence>MRQSFQLKTALLPLLFLTFLCTSVRAQEAVVSGKITDTEGEPLIGATVRIIGSVIGASTDVEGHYEIEVPPGRIRMLYSYIGYENFDTTLQVGVAEREFGVDIVMSESFLETGEVIVTANRAYGQAQALRIQQSSQINQTIIHSETFNKYPDVTIAETVSRMPGVSIIRGVDEGQIVQVRGLPEQYTAVSLNGQRLPTIQPEVDQSGSLDLIQSNLVDEVRVIKARSADMDADAIGGAVDFRVRHPEEKFEVLVQGGAGQNFGFNDNPNNSAGITQLAGTLNSELADEKVYALASASYFKQGRGNRTNFYEYGSPEVPGENLYSARPYDTDRETSRFGFVGAVELRPSIYNRMRLSYNSSRVVEDIQTRQLFANNDETPSVSRISSGWQNERKLDLVALEVENNFPKTRLDYQLSFSQSSEGLNDRLRAVYQSDDVAPGALTEDMLSSLNPYSTVAAGNLQRVADFQDNTLLEEDVAIASMNITRYLNSKRTSYLKAGGRFRSKDRLYGSSNLERLPDGTRDEIPGGTFAPIPTSRFQSDIDSLQTTEKIYDAKQRIAAGYLMYAANFNAQLSLTTGLRYEYIEVEANNSTDTAHFDQSNVLPSVNLTYRIRRDRQLRFSYYHALARPSYATYRPQGNPIPLISIDELAQSNPDLESTSSRNIDLSFERYGRRDGLFTVGIYAKFLENPTILIQESIVQESDFRPTYINNVINVDDANLVGFELGFYQSLDFLSPDLRYVNVNGTYNYNLFDVDNPRGLTDDLPLAQAPRQSANLSFVYSNPNTRLNLVAAANFRDRVFDRLLDDRPIYRNRLLTIDLSADYEVIKNFSIYLRANNLTNHNFEEWVGESDEPGSLLRSESRYGVWGVVGVRFQPR</sequence>
<keyword evidence="9" id="KW-1185">Reference proteome</keyword>
<keyword evidence="3" id="KW-0998">Cell outer membrane</keyword>
<dbReference type="GO" id="GO:0009279">
    <property type="term" value="C:cell outer membrane"/>
    <property type="evidence" value="ECO:0007669"/>
    <property type="project" value="UniProtKB-SubCell"/>
</dbReference>
<dbReference type="PANTHER" id="PTHR40980:SF4">
    <property type="entry name" value="TONB-DEPENDENT RECEPTOR-LIKE BETA-BARREL DOMAIN-CONTAINING PROTEIN"/>
    <property type="match status" value="1"/>
</dbReference>
<dbReference type="AlphaFoldDB" id="A0A5C7FFN0"/>
<gene>
    <name evidence="8" type="ORF">FUA23_21035</name>
</gene>
<accession>A0A5C7FFN0</accession>
<reference evidence="8 9" key="1">
    <citation type="submission" date="2019-08" db="EMBL/GenBank/DDBJ databases">
        <title>Lewinella sp. strain SSH13 Genome sequencing and assembly.</title>
        <authorList>
            <person name="Kim I."/>
        </authorList>
    </citation>
    <scope>NUCLEOTIDE SEQUENCE [LARGE SCALE GENOMIC DNA]</scope>
    <source>
        <strain evidence="8 9">SSH13</strain>
    </source>
</reference>
<comment type="similarity">
    <text evidence="4">Belongs to the TonB-dependent receptor family.</text>
</comment>
<evidence type="ECO:0000313" key="9">
    <source>
        <dbReference type="Proteomes" id="UP000321907"/>
    </source>
</evidence>
<evidence type="ECO:0000259" key="6">
    <source>
        <dbReference type="Pfam" id="PF00593"/>
    </source>
</evidence>
<dbReference type="OrthoDB" id="8727862at2"/>
<feature type="domain" description="TonB-dependent receptor-like beta-barrel" evidence="6">
    <location>
        <begin position="411"/>
        <end position="837"/>
    </location>
</feature>
<evidence type="ECO:0000313" key="8">
    <source>
        <dbReference type="EMBL" id="TXF84730.1"/>
    </source>
</evidence>
<evidence type="ECO:0000256" key="1">
    <source>
        <dbReference type="ARBA" id="ARBA00004442"/>
    </source>
</evidence>
<evidence type="ECO:0000259" key="7">
    <source>
        <dbReference type="Pfam" id="PF07715"/>
    </source>
</evidence>
<dbReference type="InterPro" id="IPR012910">
    <property type="entry name" value="Plug_dom"/>
</dbReference>
<organism evidence="8 9">
    <name type="scientific">Neolewinella aurantiaca</name>
    <dbReference type="NCBI Taxonomy" id="2602767"/>
    <lineage>
        <taxon>Bacteria</taxon>
        <taxon>Pseudomonadati</taxon>
        <taxon>Bacteroidota</taxon>
        <taxon>Saprospiria</taxon>
        <taxon>Saprospirales</taxon>
        <taxon>Lewinellaceae</taxon>
        <taxon>Neolewinella</taxon>
    </lineage>
</organism>
<dbReference type="EMBL" id="VOXD01000051">
    <property type="protein sequence ID" value="TXF84730.1"/>
    <property type="molecule type" value="Genomic_DNA"/>
</dbReference>
<name>A0A5C7FFN0_9BACT</name>
<keyword evidence="8" id="KW-0675">Receptor</keyword>
<comment type="subcellular location">
    <subcellularLocation>
        <location evidence="1 4">Cell outer membrane</location>
    </subcellularLocation>
</comment>
<dbReference type="Gene3D" id="2.40.170.20">
    <property type="entry name" value="TonB-dependent receptor, beta-barrel domain"/>
    <property type="match status" value="1"/>
</dbReference>
<evidence type="ECO:0000256" key="2">
    <source>
        <dbReference type="ARBA" id="ARBA00023136"/>
    </source>
</evidence>
<protein>
    <submittedName>
        <fullName evidence="8">TonB-dependent receptor</fullName>
    </submittedName>
</protein>